<sequence>MEIEIGKYYALDYTDKNGFKVTHIIKTLPNIWNLNGRFVRTQTLKVRDGQVDRVSFTNWVKDDIQREATDREIEWLEKEEMERLKGLKNRGL</sequence>
<name>A0A0D1KMK6_BACIU</name>
<evidence type="ECO:0000313" key="1">
    <source>
        <dbReference type="EMBL" id="KIU04411.1"/>
    </source>
</evidence>
<dbReference type="EMBL" id="JXBC01000014">
    <property type="protein sequence ID" value="KIU04411.1"/>
    <property type="molecule type" value="Genomic_DNA"/>
</dbReference>
<evidence type="ECO:0000313" key="2">
    <source>
        <dbReference type="Proteomes" id="UP000032247"/>
    </source>
</evidence>
<dbReference type="Proteomes" id="UP000032247">
    <property type="component" value="Unassembled WGS sequence"/>
</dbReference>
<dbReference type="PATRIC" id="fig|1423.173.peg.4854"/>
<organism evidence="1 2">
    <name type="scientific">Bacillus subtilis</name>
    <dbReference type="NCBI Taxonomy" id="1423"/>
    <lineage>
        <taxon>Bacteria</taxon>
        <taxon>Bacillati</taxon>
        <taxon>Bacillota</taxon>
        <taxon>Bacilli</taxon>
        <taxon>Bacillales</taxon>
        <taxon>Bacillaceae</taxon>
        <taxon>Bacillus</taxon>
    </lineage>
</organism>
<protein>
    <submittedName>
        <fullName evidence="1">Uncharacterized protein</fullName>
    </submittedName>
</protein>
<proteinExistence type="predicted"/>
<reference evidence="1 2" key="1">
    <citation type="submission" date="2014-12" db="EMBL/GenBank/DDBJ databases">
        <title>Comparative genome analysis of Bacillus coagulans HM-08, Clostridium butyricum HM-68, Bacillus subtilis HM-66 and Bacillus licheniformis BL-09.</title>
        <authorList>
            <person name="Zhang H."/>
        </authorList>
    </citation>
    <scope>NUCLEOTIDE SEQUENCE [LARGE SCALE GENOMIC DNA]</scope>
    <source>
        <strain evidence="1 2">HM-66</strain>
    </source>
</reference>
<dbReference type="AlphaFoldDB" id="A0A0D1KMK6"/>
<accession>A0A0D1KMK6</accession>
<gene>
    <name evidence="1" type="ORF">SC09_contig8orf00047</name>
</gene>
<comment type="caution">
    <text evidence="1">The sequence shown here is derived from an EMBL/GenBank/DDBJ whole genome shotgun (WGS) entry which is preliminary data.</text>
</comment>
<dbReference type="RefSeq" id="WP_043859018.1">
    <property type="nucleotide sequence ID" value="NZ_JAKKEO010000008.1"/>
</dbReference>